<reference evidence="3" key="1">
    <citation type="journal article" date="2011" name="J. Bacteriol.">
        <title>Genome sequences of eight morphologically diverse alphaproteobacteria.</title>
        <authorList>
            <consortium name="US DOE Joint Genome Institute"/>
            <person name="Brown P.J."/>
            <person name="Kysela D.T."/>
            <person name="Buechlein A."/>
            <person name="Hemmerich C."/>
            <person name="Brun Y.V."/>
        </authorList>
    </citation>
    <scope>NUCLEOTIDE SEQUENCE [LARGE SCALE GENOMIC DNA]</scope>
    <source>
        <strain evidence="3">ATCC 49814 / DSM 5838 / IFAM 1418</strain>
    </source>
</reference>
<dbReference type="KEGG" id="hba:Hbal_1985"/>
<protein>
    <submittedName>
        <fullName evidence="2">Putative esterase</fullName>
    </submittedName>
</protein>
<dbReference type="GO" id="GO:0080032">
    <property type="term" value="F:methyl jasmonate esterase activity"/>
    <property type="evidence" value="ECO:0007669"/>
    <property type="project" value="TreeGrafter"/>
</dbReference>
<evidence type="ECO:0000259" key="1">
    <source>
        <dbReference type="Pfam" id="PF12697"/>
    </source>
</evidence>
<gene>
    <name evidence="2" type="ordered locus">Hbal_1985</name>
</gene>
<dbReference type="PANTHER" id="PTHR10992">
    <property type="entry name" value="METHYLESTERASE FAMILY MEMBER"/>
    <property type="match status" value="1"/>
</dbReference>
<evidence type="ECO:0000313" key="3">
    <source>
        <dbReference type="Proteomes" id="UP000002745"/>
    </source>
</evidence>
<dbReference type="ESTHER" id="hirbi-c6xl70">
    <property type="family name" value="HNLyase_Bact"/>
</dbReference>
<dbReference type="InterPro" id="IPR029058">
    <property type="entry name" value="AB_hydrolase_fold"/>
</dbReference>
<name>C6XL70_HIRBI</name>
<dbReference type="Pfam" id="PF12697">
    <property type="entry name" value="Abhydrolase_6"/>
    <property type="match status" value="1"/>
</dbReference>
<dbReference type="PANTHER" id="PTHR10992:SF1086">
    <property type="entry name" value="AB HYDROLASE-1 DOMAIN-CONTAINING PROTEIN"/>
    <property type="match status" value="1"/>
</dbReference>
<feature type="domain" description="AB hydrolase-1" evidence="1">
    <location>
        <begin position="32"/>
        <end position="243"/>
    </location>
</feature>
<evidence type="ECO:0000313" key="2">
    <source>
        <dbReference type="EMBL" id="ACT59669.1"/>
    </source>
</evidence>
<proteinExistence type="predicted"/>
<dbReference type="OrthoDB" id="9814966at2"/>
<dbReference type="Proteomes" id="UP000002745">
    <property type="component" value="Chromosome"/>
</dbReference>
<sequence length="257" mass="28813">MRQLILSLFSILICACSSDNNSPKIEAKNETFVLVHGSTGGGWDWKTIAQKLEAKGYKAYRPTLTGLGERMHLASESVTLKTHIDDIVNTIIFEDLQDVVLTGHSYGGAVITGVINEIPERIKHVIFLDAFVLDDGMTAKDAWVNWPTEDAIIDGLVNFSWLKPEDGFPKDVPHPYNTLTQPVSYDNPKAKMLNVSYVAFIPKGMTQQTRAEDPSWIRAQDRGWTIRTFPGDHTVYRDEPDAFTKMLIEALKDTNSK</sequence>
<dbReference type="eggNOG" id="COG1073">
    <property type="taxonomic scope" value="Bacteria"/>
</dbReference>
<dbReference type="GO" id="GO:0080030">
    <property type="term" value="F:methyl indole-3-acetate esterase activity"/>
    <property type="evidence" value="ECO:0007669"/>
    <property type="project" value="TreeGrafter"/>
</dbReference>
<organism evidence="2 3">
    <name type="scientific">Hirschia baltica (strain ATCC 49814 / DSM 5838 / IFAM 1418)</name>
    <dbReference type="NCBI Taxonomy" id="582402"/>
    <lineage>
        <taxon>Bacteria</taxon>
        <taxon>Pseudomonadati</taxon>
        <taxon>Pseudomonadota</taxon>
        <taxon>Alphaproteobacteria</taxon>
        <taxon>Hyphomonadales</taxon>
        <taxon>Hyphomonadaceae</taxon>
        <taxon>Hirschia</taxon>
    </lineage>
</organism>
<dbReference type="EMBL" id="CP001678">
    <property type="protein sequence ID" value="ACT59669.1"/>
    <property type="molecule type" value="Genomic_DNA"/>
</dbReference>
<dbReference type="AlphaFoldDB" id="C6XL70"/>
<keyword evidence="3" id="KW-1185">Reference proteome</keyword>
<dbReference type="HOGENOM" id="CLU_046066_3_2_5"/>
<dbReference type="InterPro" id="IPR045889">
    <property type="entry name" value="MES/HNL"/>
</dbReference>
<dbReference type="SUPFAM" id="SSF53474">
    <property type="entry name" value="alpha/beta-Hydrolases"/>
    <property type="match status" value="1"/>
</dbReference>
<dbReference type="RefSeq" id="WP_015827819.1">
    <property type="nucleotide sequence ID" value="NC_012982.1"/>
</dbReference>
<accession>C6XL70</accession>
<dbReference type="PROSITE" id="PS51257">
    <property type="entry name" value="PROKAR_LIPOPROTEIN"/>
    <property type="match status" value="1"/>
</dbReference>
<dbReference type="STRING" id="582402.Hbal_1985"/>
<dbReference type="InterPro" id="IPR000073">
    <property type="entry name" value="AB_hydrolase_1"/>
</dbReference>
<dbReference type="Gene3D" id="3.40.50.1820">
    <property type="entry name" value="alpha/beta hydrolase"/>
    <property type="match status" value="1"/>
</dbReference>